<dbReference type="eggNOG" id="KOG2103">
    <property type="taxonomic scope" value="Eukaryota"/>
</dbReference>
<evidence type="ECO:0000256" key="7">
    <source>
        <dbReference type="ARBA" id="ARBA00022824"/>
    </source>
</evidence>
<dbReference type="FunCoup" id="C4R0C0">
    <property type="interactions" value="797"/>
</dbReference>
<evidence type="ECO:0000256" key="10">
    <source>
        <dbReference type="ARBA" id="ARBA00023180"/>
    </source>
</evidence>
<keyword evidence="8 11" id="KW-1133">Transmembrane helix</keyword>
<dbReference type="GO" id="GO:0072546">
    <property type="term" value="C:EMC complex"/>
    <property type="evidence" value="ECO:0007669"/>
    <property type="project" value="InterPro"/>
</dbReference>
<comment type="subunit">
    <text evidence="3">Component of the ER membrane protein complex (EMC).</text>
</comment>
<comment type="subcellular location">
    <subcellularLocation>
        <location evidence="1">Endoplasmic reticulum membrane</location>
        <topology evidence="1">Single-pass type I membrane protein</topology>
    </subcellularLocation>
</comment>
<dbReference type="InterPro" id="IPR011678">
    <property type="entry name" value="EMC1_C"/>
</dbReference>
<evidence type="ECO:0000313" key="14">
    <source>
        <dbReference type="EMBL" id="CAY68944.1"/>
    </source>
</evidence>
<keyword evidence="5 11" id="KW-0812">Transmembrane</keyword>
<keyword evidence="9 11" id="KW-0472">Membrane</keyword>
<keyword evidence="15" id="KW-1185">Reference proteome</keyword>
<evidence type="ECO:0000256" key="9">
    <source>
        <dbReference type="ARBA" id="ARBA00023136"/>
    </source>
</evidence>
<dbReference type="SMR" id="C4R0C0"/>
<protein>
    <recommendedName>
        <fullName evidence="4">ER membrane protein complex subunit 1</fullName>
    </recommendedName>
</protein>
<keyword evidence="10" id="KW-0325">Glycoprotein</keyword>
<evidence type="ECO:0000256" key="6">
    <source>
        <dbReference type="ARBA" id="ARBA00022729"/>
    </source>
</evidence>
<dbReference type="GeneID" id="8199015"/>
<dbReference type="Pfam" id="PF07774">
    <property type="entry name" value="EMC1_C"/>
    <property type="match status" value="1"/>
</dbReference>
<accession>C4R0C0</accession>
<dbReference type="PANTHER" id="PTHR21573">
    <property type="entry name" value="ER MEMBRANE PROTEIN COMPLEX SUBUNIT 1"/>
    <property type="match status" value="1"/>
</dbReference>
<dbReference type="RefSeq" id="XP_002491224.1">
    <property type="nucleotide sequence ID" value="XM_002491179.1"/>
</dbReference>
<name>C4R0C0_KOMPG</name>
<evidence type="ECO:0000256" key="8">
    <source>
        <dbReference type="ARBA" id="ARBA00022989"/>
    </source>
</evidence>
<comment type="similarity">
    <text evidence="2">Belongs to the EMC1 family.</text>
</comment>
<feature type="chain" id="PRO_5009950907" description="ER membrane protein complex subunit 1" evidence="12">
    <location>
        <begin position="19"/>
        <end position="831"/>
    </location>
</feature>
<evidence type="ECO:0000256" key="11">
    <source>
        <dbReference type="SAM" id="Phobius"/>
    </source>
</evidence>
<dbReference type="InterPro" id="IPR026895">
    <property type="entry name" value="EMC1"/>
</dbReference>
<dbReference type="OrthoDB" id="28092at2759"/>
<dbReference type="PANTHER" id="PTHR21573:SF0">
    <property type="entry name" value="ER MEMBRANE PROTEIN COMPLEX SUBUNIT 1"/>
    <property type="match status" value="1"/>
</dbReference>
<dbReference type="AlphaFoldDB" id="C4R0C0"/>
<sequence length="831" mass="92884">MNGKHLLLQVLLVQLVAAVLDTQVGYIDWLVTSTGSFLDLSSCLFNYEQIYCLTEANDLIGLDSDAQITYRLHLDGPDQGKLTKLNNKKFGSVRGNYLDIFNEKGHLLHTEKFPSPIVDVYLDNSLLAVDLEGVVREIDLSTHSSKEVATLQSLACAMFSKVDDKVTIAFKGSNSDFVKIAILEDKVSTISTNISSVVHIKNNLLETDEGIYSIEGSTVKKILDGTAYLTDIGAISVDTVKNSVRSSGNSFEPQSKILKVHAEDEFIVVLTVDEVLEIDLETFDLSSVKENSLTEEYLNSVDYEIFFKNQEVQLIIQDRSARELIITNGVIQKVLDLSLNDVVDYSIVTLQPQLKAIEDEIIEEENSTFFKAYTSRLFNTLAALKENIKKREFTSLFQYDTSGQDQSFGLDKRLVIGCSHGKLSAYHLLTKTPQLSWEIQLPLIDEVSSFNEGEVSVLSGTTVFTIDAETGDILSETVATAEDPQKEFDIKSDDRTISGLKLINNEYSSTWTFKASPEEKILKVVRREDDNSNVASAGHILGNNSVLFKYLFQNLISAVLLNEHTNDIRFVILNAITGQQVYSDVHSGIDSNTNVNLIYDENFIVVSYFGSDPIPEQHIVVYDLYESLTPNKRVEPKDGLVSNFDTDTPIPQISSQSFLFPSRINFIAASRSKFGIASKWIISVLENGQIFAIPKVVLNSRRVVGRDLTSTEKQEYGMSVYSPFISLPENIFTISNIRNLVLDNNSNTLPSGKPILTVEPTGLASTSFVCLINSFNVYCTQISPSKKFDMLRENFDQYKLLLSIFGLLAIVLLVRPYVYSRNVQKLWTTKI</sequence>
<reference evidence="14 15" key="1">
    <citation type="journal article" date="2009" name="Nat. Biotechnol.">
        <title>Genome sequence of the recombinant protein production host Pichia pastoris.</title>
        <authorList>
            <person name="De Schutter K."/>
            <person name="Lin Y.C."/>
            <person name="Tiels P."/>
            <person name="Van Hecke A."/>
            <person name="Glinka S."/>
            <person name="Weber-Lehmann J."/>
            <person name="Rouze P."/>
            <person name="Van de Peer Y."/>
            <person name="Callewaert N."/>
        </authorList>
    </citation>
    <scope>NUCLEOTIDE SEQUENCE [LARGE SCALE GENOMIC DNA]</scope>
    <source>
        <strain evidence="15">GS115 / ATCC 20864</strain>
    </source>
</reference>
<feature type="domain" description="ER membrane protein complex subunit 1 C-terminal" evidence="13">
    <location>
        <begin position="600"/>
        <end position="827"/>
    </location>
</feature>
<keyword evidence="7" id="KW-0256">Endoplasmic reticulum</keyword>
<dbReference type="KEGG" id="ppa:PAS_chr2-1_0327"/>
<evidence type="ECO:0000256" key="5">
    <source>
        <dbReference type="ARBA" id="ARBA00022692"/>
    </source>
</evidence>
<evidence type="ECO:0000256" key="2">
    <source>
        <dbReference type="ARBA" id="ARBA00007904"/>
    </source>
</evidence>
<keyword evidence="6 12" id="KW-0732">Signal</keyword>
<evidence type="ECO:0000256" key="1">
    <source>
        <dbReference type="ARBA" id="ARBA00004115"/>
    </source>
</evidence>
<dbReference type="GO" id="GO:0034975">
    <property type="term" value="P:protein folding in endoplasmic reticulum"/>
    <property type="evidence" value="ECO:0007669"/>
    <property type="project" value="TreeGrafter"/>
</dbReference>
<evidence type="ECO:0000256" key="12">
    <source>
        <dbReference type="SAM" id="SignalP"/>
    </source>
</evidence>
<dbReference type="InterPro" id="IPR011047">
    <property type="entry name" value="Quinoprotein_ADH-like_sf"/>
</dbReference>
<dbReference type="STRING" id="644223.C4R0C0"/>
<feature type="signal peptide" evidence="12">
    <location>
        <begin position="1"/>
        <end position="18"/>
    </location>
</feature>
<dbReference type="Proteomes" id="UP000000314">
    <property type="component" value="Chromosome 2"/>
</dbReference>
<dbReference type="EMBL" id="FN392320">
    <property type="protein sequence ID" value="CAY68944.1"/>
    <property type="molecule type" value="Genomic_DNA"/>
</dbReference>
<gene>
    <name evidence="14" type="ordered locus">PAS_chr2-1_0327</name>
</gene>
<evidence type="ECO:0000259" key="13">
    <source>
        <dbReference type="Pfam" id="PF07774"/>
    </source>
</evidence>
<evidence type="ECO:0000256" key="4">
    <source>
        <dbReference type="ARBA" id="ARBA00020824"/>
    </source>
</evidence>
<evidence type="ECO:0000313" key="15">
    <source>
        <dbReference type="Proteomes" id="UP000000314"/>
    </source>
</evidence>
<feature type="transmembrane region" description="Helical" evidence="11">
    <location>
        <begin position="800"/>
        <end position="818"/>
    </location>
</feature>
<dbReference type="SUPFAM" id="SSF50998">
    <property type="entry name" value="Quinoprotein alcohol dehydrogenase-like"/>
    <property type="match status" value="1"/>
</dbReference>
<organism evidence="14 15">
    <name type="scientific">Komagataella phaffii (strain GS115 / ATCC 20864)</name>
    <name type="common">Yeast</name>
    <name type="synonym">Pichia pastoris</name>
    <dbReference type="NCBI Taxonomy" id="644223"/>
    <lineage>
        <taxon>Eukaryota</taxon>
        <taxon>Fungi</taxon>
        <taxon>Dikarya</taxon>
        <taxon>Ascomycota</taxon>
        <taxon>Saccharomycotina</taxon>
        <taxon>Pichiomycetes</taxon>
        <taxon>Pichiales</taxon>
        <taxon>Pichiaceae</taxon>
        <taxon>Komagataella</taxon>
    </lineage>
</organism>
<dbReference type="InParanoid" id="C4R0C0"/>
<dbReference type="HOGENOM" id="CLU_320547_0_0_1"/>
<evidence type="ECO:0000256" key="3">
    <source>
        <dbReference type="ARBA" id="ARBA00011276"/>
    </source>
</evidence>
<proteinExistence type="inferred from homology"/>